<dbReference type="GO" id="GO:0003700">
    <property type="term" value="F:DNA-binding transcription factor activity"/>
    <property type="evidence" value="ECO:0007669"/>
    <property type="project" value="InterPro"/>
</dbReference>
<dbReference type="Proteomes" id="UP000323653">
    <property type="component" value="Chromosome"/>
</dbReference>
<dbReference type="PANTHER" id="PTHR47893">
    <property type="entry name" value="REGULATORY PROTEIN PCHR"/>
    <property type="match status" value="1"/>
</dbReference>
<organism evidence="4 5">
    <name type="scientific">Pedobacter aquae</name>
    <dbReference type="NCBI Taxonomy" id="2605747"/>
    <lineage>
        <taxon>Bacteria</taxon>
        <taxon>Pseudomonadati</taxon>
        <taxon>Bacteroidota</taxon>
        <taxon>Sphingobacteriia</taxon>
        <taxon>Sphingobacteriales</taxon>
        <taxon>Sphingobacteriaceae</taxon>
        <taxon>Pedobacter</taxon>
    </lineage>
</organism>
<dbReference type="KEGG" id="pej:FYC62_14600"/>
<accession>A0A5C0VMC2</accession>
<dbReference type="SMART" id="SM00342">
    <property type="entry name" value="HTH_ARAC"/>
    <property type="match status" value="1"/>
</dbReference>
<dbReference type="PROSITE" id="PS01124">
    <property type="entry name" value="HTH_ARAC_FAMILY_2"/>
    <property type="match status" value="1"/>
</dbReference>
<evidence type="ECO:0000259" key="3">
    <source>
        <dbReference type="PROSITE" id="PS01124"/>
    </source>
</evidence>
<dbReference type="Gene3D" id="1.10.10.60">
    <property type="entry name" value="Homeodomain-like"/>
    <property type="match status" value="1"/>
</dbReference>
<dbReference type="GO" id="GO:0043565">
    <property type="term" value="F:sequence-specific DNA binding"/>
    <property type="evidence" value="ECO:0007669"/>
    <property type="project" value="InterPro"/>
</dbReference>
<dbReference type="Pfam" id="PF12833">
    <property type="entry name" value="HTH_18"/>
    <property type="match status" value="1"/>
</dbReference>
<keyword evidence="5" id="KW-1185">Reference proteome</keyword>
<gene>
    <name evidence="4" type="ORF">FYC62_14600</name>
</gene>
<name>A0A5C0VMC2_9SPHI</name>
<dbReference type="AlphaFoldDB" id="A0A5C0VMC2"/>
<evidence type="ECO:0000256" key="2">
    <source>
        <dbReference type="ARBA" id="ARBA00023163"/>
    </source>
</evidence>
<evidence type="ECO:0000313" key="4">
    <source>
        <dbReference type="EMBL" id="QEK52751.1"/>
    </source>
</evidence>
<keyword evidence="1" id="KW-0805">Transcription regulation</keyword>
<protein>
    <submittedName>
        <fullName evidence="4">Helix-turn-helix transcriptional regulator</fullName>
    </submittedName>
</protein>
<reference evidence="4 5" key="1">
    <citation type="submission" date="2019-08" db="EMBL/GenBank/DDBJ databases">
        <title>Pedobacter sp. nov., isolated from Han river, South Korea.</title>
        <authorList>
            <person name="Lee D.-H."/>
            <person name="Kim Y.-S."/>
            <person name="Hwang E.-M."/>
            <person name="Le Tran T.C."/>
            <person name="Cha C.-J."/>
        </authorList>
    </citation>
    <scope>NUCLEOTIDE SEQUENCE [LARGE SCALE GENOMIC DNA]</scope>
    <source>
        <strain evidence="4 5">CJ43</strain>
    </source>
</reference>
<dbReference type="SUPFAM" id="SSF46689">
    <property type="entry name" value="Homeodomain-like"/>
    <property type="match status" value="1"/>
</dbReference>
<dbReference type="InterPro" id="IPR018060">
    <property type="entry name" value="HTH_AraC"/>
</dbReference>
<evidence type="ECO:0000313" key="5">
    <source>
        <dbReference type="Proteomes" id="UP000323653"/>
    </source>
</evidence>
<dbReference type="InterPro" id="IPR053142">
    <property type="entry name" value="PchR_regulatory_protein"/>
</dbReference>
<keyword evidence="2" id="KW-0804">Transcription</keyword>
<dbReference type="InterPro" id="IPR009057">
    <property type="entry name" value="Homeodomain-like_sf"/>
</dbReference>
<dbReference type="RefSeq" id="WP_149075465.1">
    <property type="nucleotide sequence ID" value="NZ_CP043329.1"/>
</dbReference>
<dbReference type="PANTHER" id="PTHR47893:SF1">
    <property type="entry name" value="REGULATORY PROTEIN PCHR"/>
    <property type="match status" value="1"/>
</dbReference>
<proteinExistence type="predicted"/>
<dbReference type="EMBL" id="CP043329">
    <property type="protein sequence ID" value="QEK52751.1"/>
    <property type="molecule type" value="Genomic_DNA"/>
</dbReference>
<feature type="domain" description="HTH araC/xylS-type" evidence="3">
    <location>
        <begin position="225"/>
        <end position="325"/>
    </location>
</feature>
<sequence length="325" mass="37794">METPILIEELKDYPFDEVTRLNCEDDMLKFKAPVLGESHTALIPLTSGVLLAYYAGKPEETYQMRYSQYFQDKILISLMLSGDSTHHLQGNLEVNLKKNQSFIYAIQEDGKLSVVEYKKSKRFEVASLIFDQEAFNICLDKFFDKTQKKEKEACLKAFFSGKQPGELFDITNEVNLIIKQILNCRLIKNFRRVYLECKAYELMAYYFQSISCINNSEIYFSADDIKKLQGIKSDLSTYDLEDISVENLCKKYGINRFKLTSGFQSLFNVSIIKFYRKQVLQRAFNDIKENRISITEAALKYGYNTPQSFSRAFFKEFQIRPSAIS</sequence>
<evidence type="ECO:0000256" key="1">
    <source>
        <dbReference type="ARBA" id="ARBA00023015"/>
    </source>
</evidence>